<keyword evidence="4" id="KW-0413">Isomerase</keyword>
<dbReference type="OrthoDB" id="433738at2759"/>
<feature type="compositionally biased region" description="Basic and acidic residues" evidence="5">
    <location>
        <begin position="14"/>
        <end position="71"/>
    </location>
</feature>
<feature type="compositionally biased region" description="Polar residues" evidence="5">
    <location>
        <begin position="73"/>
        <end position="91"/>
    </location>
</feature>
<evidence type="ECO:0000256" key="5">
    <source>
        <dbReference type="SAM" id="MobiDB-lite"/>
    </source>
</evidence>
<dbReference type="Proteomes" id="UP000023152">
    <property type="component" value="Unassembled WGS sequence"/>
</dbReference>
<dbReference type="GO" id="GO:0003755">
    <property type="term" value="F:peptidyl-prolyl cis-trans isomerase activity"/>
    <property type="evidence" value="ECO:0007669"/>
    <property type="project" value="UniProtKB-EC"/>
</dbReference>
<evidence type="ECO:0000256" key="3">
    <source>
        <dbReference type="ARBA" id="ARBA00023110"/>
    </source>
</evidence>
<dbReference type="PANTHER" id="PTHR46512">
    <property type="entry name" value="PEPTIDYLPROLYL ISOMERASE"/>
    <property type="match status" value="1"/>
</dbReference>
<evidence type="ECO:0000256" key="4">
    <source>
        <dbReference type="ARBA" id="ARBA00023235"/>
    </source>
</evidence>
<dbReference type="SMART" id="SM00028">
    <property type="entry name" value="TPR"/>
    <property type="match status" value="2"/>
</dbReference>
<sequence length="359" mass="42064">MSKLDYSKFEKLGKESTYKTKQNKIVDKEDKREKEEEREQARVRYMKEQREKQVKWEEDMRKQGKDPEKIKANMSSCGCASSTFLNGQLNEQPHDHAHDKDHGHDHNHDHNHDHSHDHNHDHNHDHDHDDDHDQSHEHSNGNTQDKSHGPPEPKALPNKPSCGYMPVEEIKRLQFCNLNLVQKRTRIETPDVDRRKEQKKEEAALATREDGNRIFKEGNYELAFKVYERGVLIINGMQNMTDAKCEEMEKLESLLDLNMALCKLKLKQYTECIDLCRMSLQLDDANPKAYYRWAEALVEMGEFEEARTQCIEAAKRAPESDKACPKMLEKIDKLQAMQLQKQKENEKKIAAKFSKQFAE</sequence>
<dbReference type="InterPro" id="IPR011990">
    <property type="entry name" value="TPR-like_helical_dom_sf"/>
</dbReference>
<dbReference type="AlphaFoldDB" id="X6M271"/>
<organism evidence="6 7">
    <name type="scientific">Reticulomyxa filosa</name>
    <dbReference type="NCBI Taxonomy" id="46433"/>
    <lineage>
        <taxon>Eukaryota</taxon>
        <taxon>Sar</taxon>
        <taxon>Rhizaria</taxon>
        <taxon>Retaria</taxon>
        <taxon>Foraminifera</taxon>
        <taxon>Monothalamids</taxon>
        <taxon>Reticulomyxidae</taxon>
        <taxon>Reticulomyxa</taxon>
    </lineage>
</organism>
<name>X6M271_RETFI</name>
<comment type="catalytic activity">
    <reaction evidence="1">
        <text>[protein]-peptidylproline (omega=180) = [protein]-peptidylproline (omega=0)</text>
        <dbReference type="Rhea" id="RHEA:16237"/>
        <dbReference type="Rhea" id="RHEA-COMP:10747"/>
        <dbReference type="Rhea" id="RHEA-COMP:10748"/>
        <dbReference type="ChEBI" id="CHEBI:83833"/>
        <dbReference type="ChEBI" id="CHEBI:83834"/>
        <dbReference type="EC" id="5.2.1.8"/>
    </reaction>
</comment>
<gene>
    <name evidence="6" type="ORF">RFI_29425</name>
</gene>
<feature type="region of interest" description="Disordered" evidence="5">
    <location>
        <begin position="14"/>
        <end position="163"/>
    </location>
</feature>
<evidence type="ECO:0000256" key="1">
    <source>
        <dbReference type="ARBA" id="ARBA00000971"/>
    </source>
</evidence>
<keyword evidence="7" id="KW-1185">Reference proteome</keyword>
<keyword evidence="3" id="KW-0697">Rotamase</keyword>
<dbReference type="OMA" id="NIATCHL"/>
<evidence type="ECO:0000313" key="7">
    <source>
        <dbReference type="Proteomes" id="UP000023152"/>
    </source>
</evidence>
<dbReference type="PANTHER" id="PTHR46512:SF9">
    <property type="entry name" value="PEPTIDYLPROLYL ISOMERASE"/>
    <property type="match status" value="1"/>
</dbReference>
<dbReference type="InterPro" id="IPR019734">
    <property type="entry name" value="TPR_rpt"/>
</dbReference>
<dbReference type="EMBL" id="ASPP01025503">
    <property type="protein sequence ID" value="ETO07964.1"/>
    <property type="molecule type" value="Genomic_DNA"/>
</dbReference>
<dbReference type="EC" id="5.2.1.8" evidence="2"/>
<dbReference type="Gene3D" id="1.25.40.10">
    <property type="entry name" value="Tetratricopeptide repeat domain"/>
    <property type="match status" value="1"/>
</dbReference>
<accession>X6M271</accession>
<proteinExistence type="predicted"/>
<feature type="compositionally biased region" description="Basic and acidic residues" evidence="5">
    <location>
        <begin position="92"/>
        <end position="151"/>
    </location>
</feature>
<protein>
    <recommendedName>
        <fullName evidence="2">peptidylprolyl isomerase</fullName>
        <ecNumber evidence="2">5.2.1.8</ecNumber>
    </recommendedName>
</protein>
<evidence type="ECO:0000256" key="2">
    <source>
        <dbReference type="ARBA" id="ARBA00013194"/>
    </source>
</evidence>
<reference evidence="6 7" key="1">
    <citation type="journal article" date="2013" name="Curr. Biol.">
        <title>The Genome of the Foraminiferan Reticulomyxa filosa.</title>
        <authorList>
            <person name="Glockner G."/>
            <person name="Hulsmann N."/>
            <person name="Schleicher M."/>
            <person name="Noegel A.A."/>
            <person name="Eichinger L."/>
            <person name="Gallinger C."/>
            <person name="Pawlowski J."/>
            <person name="Sierra R."/>
            <person name="Euteneuer U."/>
            <person name="Pillet L."/>
            <person name="Moustafa A."/>
            <person name="Platzer M."/>
            <person name="Groth M."/>
            <person name="Szafranski K."/>
            <person name="Schliwa M."/>
        </authorList>
    </citation>
    <scope>NUCLEOTIDE SEQUENCE [LARGE SCALE GENOMIC DNA]</scope>
</reference>
<evidence type="ECO:0000313" key="6">
    <source>
        <dbReference type="EMBL" id="ETO07964.1"/>
    </source>
</evidence>
<dbReference type="SUPFAM" id="SSF48452">
    <property type="entry name" value="TPR-like"/>
    <property type="match status" value="1"/>
</dbReference>
<comment type="caution">
    <text evidence="6">The sequence shown here is derived from an EMBL/GenBank/DDBJ whole genome shotgun (WGS) entry which is preliminary data.</text>
</comment>
<dbReference type="InterPro" id="IPR050754">
    <property type="entry name" value="FKBP4/5/8-like"/>
</dbReference>